<accession>A0A512M4R9</accession>
<organism evidence="2 3">
    <name type="scientific">Brevifollis gellanilyticus</name>
    <dbReference type="NCBI Taxonomy" id="748831"/>
    <lineage>
        <taxon>Bacteria</taxon>
        <taxon>Pseudomonadati</taxon>
        <taxon>Verrucomicrobiota</taxon>
        <taxon>Verrucomicrobiia</taxon>
        <taxon>Verrucomicrobiales</taxon>
        <taxon>Verrucomicrobiaceae</taxon>
    </lineage>
</organism>
<dbReference type="Proteomes" id="UP000321577">
    <property type="component" value="Unassembled WGS sequence"/>
</dbReference>
<gene>
    <name evidence="2" type="ORF">BGE01nite_10190</name>
</gene>
<protein>
    <submittedName>
        <fullName evidence="2">Uncharacterized protein</fullName>
    </submittedName>
</protein>
<comment type="caution">
    <text evidence="2">The sequence shown here is derived from an EMBL/GenBank/DDBJ whole genome shotgun (WGS) entry which is preliminary data.</text>
</comment>
<name>A0A512M4R9_9BACT</name>
<reference evidence="2 3" key="1">
    <citation type="submission" date="2019-07" db="EMBL/GenBank/DDBJ databases">
        <title>Whole genome shotgun sequence of Brevifollis gellanilyticus NBRC 108608.</title>
        <authorList>
            <person name="Hosoyama A."/>
            <person name="Uohara A."/>
            <person name="Ohji S."/>
            <person name="Ichikawa N."/>
        </authorList>
    </citation>
    <scope>NUCLEOTIDE SEQUENCE [LARGE SCALE GENOMIC DNA]</scope>
    <source>
        <strain evidence="2 3">NBRC 108608</strain>
    </source>
</reference>
<keyword evidence="1" id="KW-0808">Transferase</keyword>
<proteinExistence type="predicted"/>
<keyword evidence="3" id="KW-1185">Reference proteome</keyword>
<evidence type="ECO:0000256" key="1">
    <source>
        <dbReference type="ARBA" id="ARBA00022679"/>
    </source>
</evidence>
<dbReference type="RefSeq" id="WP_146849189.1">
    <property type="nucleotide sequence ID" value="NZ_BKAG01000005.1"/>
</dbReference>
<dbReference type="PANTHER" id="PTHR46401:SF2">
    <property type="entry name" value="GLYCOSYLTRANSFERASE WBBK-RELATED"/>
    <property type="match status" value="1"/>
</dbReference>
<dbReference type="GO" id="GO:0009103">
    <property type="term" value="P:lipopolysaccharide biosynthetic process"/>
    <property type="evidence" value="ECO:0007669"/>
    <property type="project" value="TreeGrafter"/>
</dbReference>
<evidence type="ECO:0000313" key="3">
    <source>
        <dbReference type="Proteomes" id="UP000321577"/>
    </source>
</evidence>
<dbReference type="OrthoDB" id="9813214at2"/>
<evidence type="ECO:0000313" key="2">
    <source>
        <dbReference type="EMBL" id="GEP41728.1"/>
    </source>
</evidence>
<dbReference type="EMBL" id="BKAG01000005">
    <property type="protein sequence ID" value="GEP41728.1"/>
    <property type="molecule type" value="Genomic_DNA"/>
</dbReference>
<sequence>MTIVWINKRNWQHPGPIVNMSVHNAHSFASIGLTSHLVIGAGPEGTATDEDLRSFYALEPLPNFTVHRVKRQGGLLTSDSSSIFRAGAKLVRELAAKGPVAVFTREIGLLGRMTWMSRHPNIRTFYELHDLFADLSWRGQKHPWKDLRSCWIEKLFLGRISGLVCITREMEKRYLQVFPKQATIALPLGTDALPAADVEARRKSRTVFYVGHMHGPKGVSFLQNAAIKLARHGVRTEFWGGYEKDAVRIRKAAEEKGLGQWIEAVPFQPPAALQAAMAARASLGVVMLADTYYNRYLTCPVKALDYLSHGVPALGTDIPSVREVLEDAGTYLPEGNEEAFVTAALHLLDDPAAYADAVSRTRTRATQITWQERAKALTKFAQEQFSGGLVTPS</sequence>
<dbReference type="AlphaFoldDB" id="A0A512M4R9"/>
<dbReference type="GO" id="GO:0016757">
    <property type="term" value="F:glycosyltransferase activity"/>
    <property type="evidence" value="ECO:0007669"/>
    <property type="project" value="TreeGrafter"/>
</dbReference>
<dbReference type="Pfam" id="PF13692">
    <property type="entry name" value="Glyco_trans_1_4"/>
    <property type="match status" value="1"/>
</dbReference>
<dbReference type="PANTHER" id="PTHR46401">
    <property type="entry name" value="GLYCOSYLTRANSFERASE WBBK-RELATED"/>
    <property type="match status" value="1"/>
</dbReference>
<dbReference type="Gene3D" id="3.40.50.2000">
    <property type="entry name" value="Glycogen Phosphorylase B"/>
    <property type="match status" value="2"/>
</dbReference>
<dbReference type="SUPFAM" id="SSF53756">
    <property type="entry name" value="UDP-Glycosyltransferase/glycogen phosphorylase"/>
    <property type="match status" value="1"/>
</dbReference>